<dbReference type="GO" id="GO:0055085">
    <property type="term" value="P:transmembrane transport"/>
    <property type="evidence" value="ECO:0007669"/>
    <property type="project" value="InterPro"/>
</dbReference>
<evidence type="ECO:0000313" key="4">
    <source>
        <dbReference type="Proteomes" id="UP000324358"/>
    </source>
</evidence>
<dbReference type="SUPFAM" id="SSF74653">
    <property type="entry name" value="TolA/TonB C-terminal domain"/>
    <property type="match status" value="1"/>
</dbReference>
<keyword evidence="1" id="KW-0732">Signal</keyword>
<dbReference type="EMBL" id="VSKL01000001">
    <property type="protein sequence ID" value="TYB75569.1"/>
    <property type="molecule type" value="Genomic_DNA"/>
</dbReference>
<accession>A0A5D0R3F6</accession>
<keyword evidence="4" id="KW-1185">Reference proteome</keyword>
<protein>
    <recommendedName>
        <fullName evidence="2">TonB C-terminal domain-containing protein</fullName>
    </recommendedName>
</protein>
<dbReference type="InterPro" id="IPR037682">
    <property type="entry name" value="TonB_C"/>
</dbReference>
<dbReference type="OrthoDB" id="1522859at2"/>
<evidence type="ECO:0000259" key="2">
    <source>
        <dbReference type="Pfam" id="PF03544"/>
    </source>
</evidence>
<name>A0A5D0R3F6_9FLAO</name>
<feature type="domain" description="TonB C-terminal" evidence="2">
    <location>
        <begin position="89"/>
        <end position="147"/>
    </location>
</feature>
<proteinExistence type="predicted"/>
<dbReference type="AlphaFoldDB" id="A0A5D0R3F6"/>
<evidence type="ECO:0000256" key="1">
    <source>
        <dbReference type="SAM" id="SignalP"/>
    </source>
</evidence>
<dbReference type="Gene3D" id="3.30.1150.10">
    <property type="match status" value="2"/>
</dbReference>
<dbReference type="Proteomes" id="UP000324358">
    <property type="component" value="Unassembled WGS sequence"/>
</dbReference>
<reference evidence="3 4" key="1">
    <citation type="submission" date="2019-08" db="EMBL/GenBank/DDBJ databases">
        <title>Genomes of Antarctic Bizionia species.</title>
        <authorList>
            <person name="Bowman J.P."/>
        </authorList>
    </citation>
    <scope>NUCLEOTIDE SEQUENCE [LARGE SCALE GENOMIC DNA]</scope>
    <source>
        <strain evidence="3 4">APA-1</strain>
    </source>
</reference>
<sequence>MKNLLFIFSLLFSLTSYSQAPTIQDSTQVDEDVSFALVERVPIYKGCDKSLDNYELKTCFSKKIQEHVAKKFNSSVTKNIDAPPGTEVKINVFFKIDTTGDIVDIKARAGYPELEAEAIRVVQLIPKLEPGYIDGKAVRVPYFLPIKLKIANGNRTSANMQYPTFRGCDDSVNFEDLKNCTIKKIMDYIKVSINYELADKLFPLDKSTQFEVSFVINEKGKAEDISAKAHKREMAAEAIRVLKRMPKMKAPGYVNGKPAKYPVKFLMTIYF</sequence>
<comment type="caution">
    <text evidence="3">The sequence shown here is derived from an EMBL/GenBank/DDBJ whole genome shotgun (WGS) entry which is preliminary data.</text>
</comment>
<evidence type="ECO:0000313" key="3">
    <source>
        <dbReference type="EMBL" id="TYB75569.1"/>
    </source>
</evidence>
<dbReference type="RefSeq" id="WP_066248364.1">
    <property type="nucleotide sequence ID" value="NZ_VSKL01000001.1"/>
</dbReference>
<feature type="signal peptide" evidence="1">
    <location>
        <begin position="1"/>
        <end position="20"/>
    </location>
</feature>
<organism evidence="3 4">
    <name type="scientific">Bizionia algoritergicola</name>
    <dbReference type="NCBI Taxonomy" id="291187"/>
    <lineage>
        <taxon>Bacteria</taxon>
        <taxon>Pseudomonadati</taxon>
        <taxon>Bacteroidota</taxon>
        <taxon>Flavobacteriia</taxon>
        <taxon>Flavobacteriales</taxon>
        <taxon>Flavobacteriaceae</taxon>
        <taxon>Bizionia</taxon>
    </lineage>
</organism>
<gene>
    <name evidence="3" type="ORF">ES675_05465</name>
</gene>
<dbReference type="Pfam" id="PF03544">
    <property type="entry name" value="TonB_C"/>
    <property type="match status" value="1"/>
</dbReference>
<feature type="chain" id="PRO_5022675620" description="TonB C-terminal domain-containing protein" evidence="1">
    <location>
        <begin position="21"/>
        <end position="271"/>
    </location>
</feature>